<keyword evidence="1" id="KW-0378">Hydrolase</keyword>
<dbReference type="InterPro" id="IPR050300">
    <property type="entry name" value="GDXG_lipolytic_enzyme"/>
</dbReference>
<organism evidence="3 4">
    <name type="scientific">Oculimacula yallundae</name>
    <dbReference type="NCBI Taxonomy" id="86028"/>
    <lineage>
        <taxon>Eukaryota</taxon>
        <taxon>Fungi</taxon>
        <taxon>Dikarya</taxon>
        <taxon>Ascomycota</taxon>
        <taxon>Pezizomycotina</taxon>
        <taxon>Leotiomycetes</taxon>
        <taxon>Helotiales</taxon>
        <taxon>Ploettnerulaceae</taxon>
        <taxon>Oculimacula</taxon>
    </lineage>
</organism>
<dbReference type="Proteomes" id="UP001595075">
    <property type="component" value="Unassembled WGS sequence"/>
</dbReference>
<dbReference type="EMBL" id="JAZHXI010000008">
    <property type="protein sequence ID" value="KAL2068785.1"/>
    <property type="molecule type" value="Genomic_DNA"/>
</dbReference>
<proteinExistence type="predicted"/>
<dbReference type="PANTHER" id="PTHR48081">
    <property type="entry name" value="AB HYDROLASE SUPERFAMILY PROTEIN C4A8.06C"/>
    <property type="match status" value="1"/>
</dbReference>
<name>A0ABR4CGA4_9HELO</name>
<feature type="domain" description="Alpha/beta hydrolase fold-3" evidence="2">
    <location>
        <begin position="98"/>
        <end position="310"/>
    </location>
</feature>
<evidence type="ECO:0000313" key="4">
    <source>
        <dbReference type="Proteomes" id="UP001595075"/>
    </source>
</evidence>
<accession>A0ABR4CGA4</accession>
<dbReference type="InterPro" id="IPR029058">
    <property type="entry name" value="AB_hydrolase_fold"/>
</dbReference>
<comment type="caution">
    <text evidence="3">The sequence shown here is derived from an EMBL/GenBank/DDBJ whole genome shotgun (WGS) entry which is preliminary data.</text>
</comment>
<protein>
    <recommendedName>
        <fullName evidence="2">Alpha/beta hydrolase fold-3 domain-containing protein</fullName>
    </recommendedName>
</protein>
<dbReference type="Gene3D" id="3.40.50.1820">
    <property type="entry name" value="alpha/beta hydrolase"/>
    <property type="match status" value="1"/>
</dbReference>
<evidence type="ECO:0000259" key="2">
    <source>
        <dbReference type="Pfam" id="PF07859"/>
    </source>
</evidence>
<keyword evidence="4" id="KW-1185">Reference proteome</keyword>
<dbReference type="Pfam" id="PF07859">
    <property type="entry name" value="Abhydrolase_3"/>
    <property type="match status" value="1"/>
</dbReference>
<dbReference type="SUPFAM" id="SSF53474">
    <property type="entry name" value="alpha/beta-Hydrolases"/>
    <property type="match status" value="1"/>
</dbReference>
<dbReference type="PANTHER" id="PTHR48081:SF8">
    <property type="entry name" value="ALPHA_BETA HYDROLASE FOLD-3 DOMAIN-CONTAINING PROTEIN-RELATED"/>
    <property type="match status" value="1"/>
</dbReference>
<evidence type="ECO:0000256" key="1">
    <source>
        <dbReference type="ARBA" id="ARBA00022801"/>
    </source>
</evidence>
<dbReference type="InterPro" id="IPR013094">
    <property type="entry name" value="AB_hydrolase_3"/>
</dbReference>
<sequence>MLTPEYLLGLGKINPELEEILKNNPIVEDLHDDTDIPALRALAFEKKKAFNDERESSSLGPVSYVEEDREIPARDGSSIPIRIHKPKSPPKDGCPIFVVYHGGGFVLGSLEGEVVMCRKFTELGGIAVNVNYRHAPENPFPTSCLDAYDALEWTAANFQTLGGNPSKGFLVGGISAGGNISAVVTHLYRDDKISPPLTGAYLSIPACIPPDSVPEKYKHVYLSREQNKDAPILNQRSMRFFENHYKPDYASNLRDPMLFESHKGLPPTYFQICGLDPLRDEAFIYEEILREENGVKTLVDVYPGLPHSFWGRWPEEKFSEKREEDSIKAMKWLLEQSK</sequence>
<gene>
    <name evidence="3" type="ORF">VTL71DRAFT_15123</name>
</gene>
<reference evidence="3 4" key="1">
    <citation type="journal article" date="2024" name="Commun. Biol.">
        <title>Comparative genomic analysis of thermophilic fungi reveals convergent evolutionary adaptations and gene losses.</title>
        <authorList>
            <person name="Steindorff A.S."/>
            <person name="Aguilar-Pontes M.V."/>
            <person name="Robinson A.J."/>
            <person name="Andreopoulos B."/>
            <person name="LaButti K."/>
            <person name="Kuo A."/>
            <person name="Mondo S."/>
            <person name="Riley R."/>
            <person name="Otillar R."/>
            <person name="Haridas S."/>
            <person name="Lipzen A."/>
            <person name="Grimwood J."/>
            <person name="Schmutz J."/>
            <person name="Clum A."/>
            <person name="Reid I.D."/>
            <person name="Moisan M.C."/>
            <person name="Butler G."/>
            <person name="Nguyen T.T.M."/>
            <person name="Dewar K."/>
            <person name="Conant G."/>
            <person name="Drula E."/>
            <person name="Henrissat B."/>
            <person name="Hansel C."/>
            <person name="Singer S."/>
            <person name="Hutchinson M.I."/>
            <person name="de Vries R.P."/>
            <person name="Natvig D.O."/>
            <person name="Powell A.J."/>
            <person name="Tsang A."/>
            <person name="Grigoriev I.V."/>
        </authorList>
    </citation>
    <scope>NUCLEOTIDE SEQUENCE [LARGE SCALE GENOMIC DNA]</scope>
    <source>
        <strain evidence="3 4">CBS 494.80</strain>
    </source>
</reference>
<evidence type="ECO:0000313" key="3">
    <source>
        <dbReference type="EMBL" id="KAL2068785.1"/>
    </source>
</evidence>